<organism evidence="1 2">
    <name type="scientific">Filimonas lacunae</name>
    <dbReference type="NCBI Taxonomy" id="477680"/>
    <lineage>
        <taxon>Bacteria</taxon>
        <taxon>Pseudomonadati</taxon>
        <taxon>Bacteroidota</taxon>
        <taxon>Chitinophagia</taxon>
        <taxon>Chitinophagales</taxon>
        <taxon>Chitinophagaceae</taxon>
        <taxon>Filimonas</taxon>
    </lineage>
</organism>
<dbReference type="OrthoDB" id="1090083at2"/>
<dbReference type="Pfam" id="PF05947">
    <property type="entry name" value="T6SS_TssF"/>
    <property type="match status" value="1"/>
</dbReference>
<gene>
    <name evidence="1" type="ORF">SAMN05421788_105183</name>
</gene>
<dbReference type="STRING" id="477680.SAMN05421788_105183"/>
<accession>A0A173MCS1</accession>
<dbReference type="RefSeq" id="WP_076380024.1">
    <property type="nucleotide sequence ID" value="NZ_AP017422.1"/>
</dbReference>
<dbReference type="InterPro" id="IPR010272">
    <property type="entry name" value="T6SS_TssF"/>
</dbReference>
<protein>
    <submittedName>
        <fullName evidence="1">Uncharacterized protein</fullName>
    </submittedName>
</protein>
<keyword evidence="2" id="KW-1185">Reference proteome</keyword>
<evidence type="ECO:0000313" key="1">
    <source>
        <dbReference type="EMBL" id="SIT21733.1"/>
    </source>
</evidence>
<dbReference type="AlphaFoldDB" id="A0A173MCS1"/>
<evidence type="ECO:0000313" key="2">
    <source>
        <dbReference type="Proteomes" id="UP000186917"/>
    </source>
</evidence>
<dbReference type="EMBL" id="FTOR01000005">
    <property type="protein sequence ID" value="SIT21733.1"/>
    <property type="molecule type" value="Genomic_DNA"/>
</dbReference>
<reference evidence="2" key="1">
    <citation type="submission" date="2017-01" db="EMBL/GenBank/DDBJ databases">
        <authorList>
            <person name="Varghese N."/>
            <person name="Submissions S."/>
        </authorList>
    </citation>
    <scope>NUCLEOTIDE SEQUENCE [LARGE SCALE GENOMIC DNA]</scope>
    <source>
        <strain evidence="2">DSM 21054</strain>
    </source>
</reference>
<dbReference type="Proteomes" id="UP000186917">
    <property type="component" value="Unassembled WGS sequence"/>
</dbReference>
<sequence length="627" mass="71933">MSQVVNRYSKETIKARMLQNAATLWGVKNERALDPFVKMLIEAFSTEMFKVSNEVSNMQARLLEKVARLLTPSIYTIPQPAHAIVHAQPLEAANILNNEHEFSYSIQLAAKAKGQSAIQIDLKYTPVDAVKLLNTNITAMLAGNSCYLFDKKMNKTALKKWKQAPAKNGEMWLALDMSQLKQDMPHEIALYFSNPAFEHLDWLYTLLPYITIDLGNHPLTVEPDIRYHSQTEQQGYEGIFNEYNIQKRVTDNIKNIYRQQFITIKGFPEQTEEYLQTLPAFLQEHFDQGDTKKFFPGQYFWLKLKFPPQYTFEVLEQFTVCTNAFPVFNRKWKQLDYSLNLTGNNIPLSLEPGEHFLSVHNVQDNNGTSYTEIPYSASNNLQKGLYSVRKGGMERFDERNALDMVNYLLELIRDEVSAFGSMKTGNVVKPVNEMVAQMKKLEQVVASVSNTTRELSSYVITEPRNGVTQVNVSYWVTHCRLGNDLRASEELKADSATPLQNGKVLLLTNTRGGETPQQGTDTINAYRYALTSRDRLVTIQDIKNFCLYELRDDIKDITIKKGIAHSAKPKEGFVRTTDIFITLQNYEAYPEHYWKAKERELIQKIDARAVDGILRRVFFITDQPTSL</sequence>
<name>A0A173MCS1_9BACT</name>
<proteinExistence type="predicted"/>
<dbReference type="KEGG" id="fln:FLA_1369"/>